<dbReference type="PROSITE" id="PS50109">
    <property type="entry name" value="HIS_KIN"/>
    <property type="match status" value="1"/>
</dbReference>
<evidence type="ECO:0000256" key="9">
    <source>
        <dbReference type="SAM" id="Phobius"/>
    </source>
</evidence>
<dbReference type="Pfam" id="PF07730">
    <property type="entry name" value="HisKA_3"/>
    <property type="match status" value="1"/>
</dbReference>
<keyword evidence="9" id="KW-0812">Transmembrane</keyword>
<evidence type="ECO:0000256" key="3">
    <source>
        <dbReference type="ARBA" id="ARBA00022553"/>
    </source>
</evidence>
<protein>
    <recommendedName>
        <fullName evidence="2">histidine kinase</fullName>
        <ecNumber evidence="2">2.7.13.3</ecNumber>
    </recommendedName>
</protein>
<evidence type="ECO:0000256" key="1">
    <source>
        <dbReference type="ARBA" id="ARBA00000085"/>
    </source>
</evidence>
<dbReference type="GO" id="GO:0016301">
    <property type="term" value="F:kinase activity"/>
    <property type="evidence" value="ECO:0007669"/>
    <property type="project" value="UniProtKB-KW"/>
</dbReference>
<reference evidence="12" key="1">
    <citation type="submission" date="2023-07" db="EMBL/GenBank/DDBJ databases">
        <title>Conexibacter stalactiti sp. nov., isolated from stalactites in a lava cave and emended description of the genus Conexibacter.</title>
        <authorList>
            <person name="Lee S.D."/>
        </authorList>
    </citation>
    <scope>NUCLEOTIDE SEQUENCE [LARGE SCALE GENOMIC DNA]</scope>
    <source>
        <strain evidence="12">KCTC 39840</strain>
    </source>
</reference>
<dbReference type="PANTHER" id="PTHR24421:SF10">
    <property type="entry name" value="NITRATE_NITRITE SENSOR PROTEIN NARQ"/>
    <property type="match status" value="1"/>
</dbReference>
<keyword evidence="7" id="KW-0067">ATP-binding</keyword>
<dbReference type="Gene3D" id="3.30.565.10">
    <property type="entry name" value="Histidine kinase-like ATPase, C-terminal domain"/>
    <property type="match status" value="1"/>
</dbReference>
<dbReference type="SMART" id="SM00387">
    <property type="entry name" value="HATPase_c"/>
    <property type="match status" value="1"/>
</dbReference>
<keyword evidence="12" id="KW-1185">Reference proteome</keyword>
<evidence type="ECO:0000313" key="11">
    <source>
        <dbReference type="EMBL" id="MDW5594124.1"/>
    </source>
</evidence>
<dbReference type="InterPro" id="IPR036890">
    <property type="entry name" value="HATPase_C_sf"/>
</dbReference>
<dbReference type="InterPro" id="IPR011712">
    <property type="entry name" value="Sig_transdc_His_kin_sub3_dim/P"/>
</dbReference>
<sequence length="563" mass="57569">MLGAVEAALLLSQPAAPWQLVLFPVAAWSWFAAGAVAALRRPGNRMGAIMIAGALAWIVAGLANAPIPALAAVGLVVALLPLALVAHLLHAFPSGRLRGRASGAIVAGLYATALLLHAPSYLFRPDGAGQPLTVAERPDLVQLGLTVQDAVGAGLMLATAVLLALRLRASTPAQRRVLLPLALYGIVAVVLVPLLSHLDRALLGGDQLTLFTAQVLLLSLAPAAFAGAILRGGFAPTAGVRELSAWIGADGGGRATLRDALADALGDPSVELVVWAGERDRWLGPDGSPAVLPDPRSGRGVVAVDADGRRVGAIVYDAALIADAAPVREAAAVIALALDRERLTAELIASREGLRRSRARIAAAADDERRRIARDLHDGVQGRLVLLAMRADALAHGAGDDAALRSDAEVLRAELDGALAALRELVQGVLPAALVERGLGAAADDLADRIPLPTRVLAGDERFPVAIESAAWFVIAEALANAVKHARARSLEVRVAATADGLRVEVRDDGAGGAAAVTGTTADGGGSGLRGLADRVDVVGGRLVVDSPPGGGTRIVAEFPCAS</sequence>
<keyword evidence="8" id="KW-0902">Two-component regulatory system</keyword>
<feature type="transmembrane region" description="Helical" evidence="9">
    <location>
        <begin position="177"/>
        <end position="196"/>
    </location>
</feature>
<dbReference type="RefSeq" id="WP_318596381.1">
    <property type="nucleotide sequence ID" value="NZ_JAWSTH010000012.1"/>
</dbReference>
<evidence type="ECO:0000256" key="4">
    <source>
        <dbReference type="ARBA" id="ARBA00022679"/>
    </source>
</evidence>
<dbReference type="CDD" id="cd16917">
    <property type="entry name" value="HATPase_UhpB-NarQ-NarX-like"/>
    <property type="match status" value="1"/>
</dbReference>
<feature type="transmembrane region" description="Helical" evidence="9">
    <location>
        <begin position="208"/>
        <end position="230"/>
    </location>
</feature>
<evidence type="ECO:0000256" key="2">
    <source>
        <dbReference type="ARBA" id="ARBA00012438"/>
    </source>
</evidence>
<dbReference type="EC" id="2.7.13.3" evidence="2"/>
<feature type="transmembrane region" description="Helical" evidence="9">
    <location>
        <begin position="46"/>
        <end position="63"/>
    </location>
</feature>
<keyword evidence="9" id="KW-0472">Membrane</keyword>
<evidence type="ECO:0000256" key="6">
    <source>
        <dbReference type="ARBA" id="ARBA00022777"/>
    </source>
</evidence>
<keyword evidence="6 11" id="KW-0418">Kinase</keyword>
<proteinExistence type="predicted"/>
<dbReference type="SUPFAM" id="SSF55874">
    <property type="entry name" value="ATPase domain of HSP90 chaperone/DNA topoisomerase II/histidine kinase"/>
    <property type="match status" value="1"/>
</dbReference>
<dbReference type="Proteomes" id="UP001284601">
    <property type="component" value="Unassembled WGS sequence"/>
</dbReference>
<keyword evidence="3" id="KW-0597">Phosphoprotein</keyword>
<dbReference type="Gene3D" id="1.20.5.1930">
    <property type="match status" value="1"/>
</dbReference>
<accession>A0ABU4HPZ5</accession>
<keyword evidence="4" id="KW-0808">Transferase</keyword>
<evidence type="ECO:0000259" key="10">
    <source>
        <dbReference type="PROSITE" id="PS50109"/>
    </source>
</evidence>
<feature type="domain" description="Histidine kinase" evidence="10">
    <location>
        <begin position="474"/>
        <end position="563"/>
    </location>
</feature>
<evidence type="ECO:0000256" key="5">
    <source>
        <dbReference type="ARBA" id="ARBA00022741"/>
    </source>
</evidence>
<keyword evidence="9" id="KW-1133">Transmembrane helix</keyword>
<comment type="caution">
    <text evidence="11">The sequence shown here is derived from an EMBL/GenBank/DDBJ whole genome shotgun (WGS) entry which is preliminary data.</text>
</comment>
<evidence type="ECO:0000256" key="8">
    <source>
        <dbReference type="ARBA" id="ARBA00023012"/>
    </source>
</evidence>
<dbReference type="EMBL" id="JAWSTH010000012">
    <property type="protein sequence ID" value="MDW5594124.1"/>
    <property type="molecule type" value="Genomic_DNA"/>
</dbReference>
<organism evidence="11 12">
    <name type="scientific">Conexibacter stalactiti</name>
    <dbReference type="NCBI Taxonomy" id="1940611"/>
    <lineage>
        <taxon>Bacteria</taxon>
        <taxon>Bacillati</taxon>
        <taxon>Actinomycetota</taxon>
        <taxon>Thermoleophilia</taxon>
        <taxon>Solirubrobacterales</taxon>
        <taxon>Conexibacteraceae</taxon>
        <taxon>Conexibacter</taxon>
    </lineage>
</organism>
<feature type="transmembrane region" description="Helical" evidence="9">
    <location>
        <begin position="69"/>
        <end position="89"/>
    </location>
</feature>
<dbReference type="InterPro" id="IPR005467">
    <property type="entry name" value="His_kinase_dom"/>
</dbReference>
<dbReference type="PANTHER" id="PTHR24421">
    <property type="entry name" value="NITRATE/NITRITE SENSOR PROTEIN NARX-RELATED"/>
    <property type="match status" value="1"/>
</dbReference>
<evidence type="ECO:0000256" key="7">
    <source>
        <dbReference type="ARBA" id="ARBA00022840"/>
    </source>
</evidence>
<evidence type="ECO:0000313" key="12">
    <source>
        <dbReference type="Proteomes" id="UP001284601"/>
    </source>
</evidence>
<comment type="catalytic activity">
    <reaction evidence="1">
        <text>ATP + protein L-histidine = ADP + protein N-phospho-L-histidine.</text>
        <dbReference type="EC" id="2.7.13.3"/>
    </reaction>
</comment>
<dbReference type="InterPro" id="IPR050482">
    <property type="entry name" value="Sensor_HK_TwoCompSys"/>
</dbReference>
<dbReference type="InterPro" id="IPR003594">
    <property type="entry name" value="HATPase_dom"/>
</dbReference>
<dbReference type="Pfam" id="PF02518">
    <property type="entry name" value="HATPase_c"/>
    <property type="match status" value="1"/>
</dbReference>
<feature type="transmembrane region" description="Helical" evidence="9">
    <location>
        <begin position="143"/>
        <end position="165"/>
    </location>
</feature>
<gene>
    <name evidence="11" type="ORF">R7226_07245</name>
</gene>
<keyword evidence="5" id="KW-0547">Nucleotide-binding</keyword>
<name>A0ABU4HPZ5_9ACTN</name>
<feature type="transmembrane region" description="Helical" evidence="9">
    <location>
        <begin position="101"/>
        <end position="123"/>
    </location>
</feature>
<feature type="transmembrane region" description="Helical" evidence="9">
    <location>
        <begin position="20"/>
        <end position="39"/>
    </location>
</feature>